<organism evidence="9 10">
    <name type="scientific">Papaver atlanticum</name>
    <dbReference type="NCBI Taxonomy" id="357466"/>
    <lineage>
        <taxon>Eukaryota</taxon>
        <taxon>Viridiplantae</taxon>
        <taxon>Streptophyta</taxon>
        <taxon>Embryophyta</taxon>
        <taxon>Tracheophyta</taxon>
        <taxon>Spermatophyta</taxon>
        <taxon>Magnoliopsida</taxon>
        <taxon>Ranunculales</taxon>
        <taxon>Papaveraceae</taxon>
        <taxon>Papaveroideae</taxon>
        <taxon>Papaver</taxon>
    </lineage>
</organism>
<dbReference type="GO" id="GO:0048364">
    <property type="term" value="P:root development"/>
    <property type="evidence" value="ECO:0007669"/>
    <property type="project" value="UniProtKB-ARBA"/>
</dbReference>
<dbReference type="GO" id="GO:0000981">
    <property type="term" value="F:DNA-binding transcription factor activity, RNA polymerase II-specific"/>
    <property type="evidence" value="ECO:0007669"/>
    <property type="project" value="TreeGrafter"/>
</dbReference>
<evidence type="ECO:0000256" key="4">
    <source>
        <dbReference type="ARBA" id="ARBA00023242"/>
    </source>
</evidence>
<dbReference type="GO" id="GO:0032875">
    <property type="term" value="P:regulation of DNA endoreduplication"/>
    <property type="evidence" value="ECO:0007669"/>
    <property type="project" value="UniProtKB-ARBA"/>
</dbReference>
<dbReference type="GO" id="GO:1901002">
    <property type="term" value="P:positive regulation of response to salt stress"/>
    <property type="evidence" value="ECO:0007669"/>
    <property type="project" value="UniProtKB-ARBA"/>
</dbReference>
<dbReference type="InterPro" id="IPR017930">
    <property type="entry name" value="Myb_dom"/>
</dbReference>
<dbReference type="PROSITE" id="PS50090">
    <property type="entry name" value="MYB_LIKE"/>
    <property type="match status" value="2"/>
</dbReference>
<feature type="domain" description="HTH myb-type" evidence="8">
    <location>
        <begin position="16"/>
        <end position="67"/>
    </location>
</feature>
<evidence type="ECO:0000256" key="3">
    <source>
        <dbReference type="ARBA" id="ARBA00023125"/>
    </source>
</evidence>
<dbReference type="AlphaFoldDB" id="A0AAD4TLR4"/>
<dbReference type="PANTHER" id="PTHR45614">
    <property type="entry name" value="MYB PROTEIN-RELATED"/>
    <property type="match status" value="1"/>
</dbReference>
<dbReference type="GO" id="GO:0009725">
    <property type="term" value="P:response to hormone"/>
    <property type="evidence" value="ECO:0007669"/>
    <property type="project" value="UniProtKB-ARBA"/>
</dbReference>
<dbReference type="InterPro" id="IPR050560">
    <property type="entry name" value="MYB_TF"/>
</dbReference>
<feature type="region of interest" description="Disordered" evidence="6">
    <location>
        <begin position="326"/>
        <end position="354"/>
    </location>
</feature>
<dbReference type="GO" id="GO:0005634">
    <property type="term" value="C:nucleus"/>
    <property type="evidence" value="ECO:0007669"/>
    <property type="project" value="UniProtKB-SubCell"/>
</dbReference>
<keyword evidence="10" id="KW-1185">Reference proteome</keyword>
<keyword evidence="3" id="KW-0238">DNA-binding</keyword>
<feature type="domain" description="Myb-like" evidence="7">
    <location>
        <begin position="24"/>
        <end position="67"/>
    </location>
</feature>
<evidence type="ECO:0000256" key="1">
    <source>
        <dbReference type="ARBA" id="ARBA00004123"/>
    </source>
</evidence>
<dbReference type="Proteomes" id="UP001202328">
    <property type="component" value="Unassembled WGS sequence"/>
</dbReference>
<feature type="region of interest" description="Disordered" evidence="6">
    <location>
        <begin position="475"/>
        <end position="503"/>
    </location>
</feature>
<comment type="subunit">
    <text evidence="5">Interacts with RBR1.</text>
</comment>
<name>A0AAD4TLR4_9MAGN</name>
<dbReference type="GO" id="GO:2000037">
    <property type="term" value="P:regulation of stomatal complex patterning"/>
    <property type="evidence" value="ECO:0007669"/>
    <property type="project" value="UniProtKB-ARBA"/>
</dbReference>
<dbReference type="EMBL" id="JAJJMB010000061">
    <property type="protein sequence ID" value="KAI3963434.1"/>
    <property type="molecule type" value="Genomic_DNA"/>
</dbReference>
<dbReference type="PROSITE" id="PS51294">
    <property type="entry name" value="HTH_MYB"/>
    <property type="match status" value="2"/>
</dbReference>
<dbReference type="GO" id="GO:0000978">
    <property type="term" value="F:RNA polymerase II cis-regulatory region sequence-specific DNA binding"/>
    <property type="evidence" value="ECO:0007669"/>
    <property type="project" value="TreeGrafter"/>
</dbReference>
<evidence type="ECO:0000259" key="8">
    <source>
        <dbReference type="PROSITE" id="PS51294"/>
    </source>
</evidence>
<feature type="compositionally biased region" description="Low complexity" evidence="6">
    <location>
        <begin position="332"/>
        <end position="342"/>
    </location>
</feature>
<evidence type="ECO:0000313" key="9">
    <source>
        <dbReference type="EMBL" id="KAI3963434.1"/>
    </source>
</evidence>
<dbReference type="GO" id="GO:0009554">
    <property type="term" value="P:megasporogenesis"/>
    <property type="evidence" value="ECO:0007669"/>
    <property type="project" value="UniProtKB-ARBA"/>
</dbReference>
<dbReference type="InterPro" id="IPR009057">
    <property type="entry name" value="Homeodomain-like_sf"/>
</dbReference>
<dbReference type="GO" id="GO:1901333">
    <property type="term" value="P:positive regulation of lateral root development"/>
    <property type="evidence" value="ECO:0007669"/>
    <property type="project" value="UniProtKB-ARBA"/>
</dbReference>
<dbReference type="SMART" id="SM00717">
    <property type="entry name" value="SANT"/>
    <property type="match status" value="2"/>
</dbReference>
<feature type="compositionally biased region" description="Low complexity" evidence="6">
    <location>
        <begin position="478"/>
        <end position="490"/>
    </location>
</feature>
<sequence length="503" mass="55804">MKHQETRSLKSESTKQKERHIVTWTQQEDDILREQISINGTENWAIIANKFKDKTTRQCRRRWYTYLNSDFKKGGWSPEEDMVLCEAQRIFGNRWTEIAKVVSGRTDNAVKNRFTTLCKKRAKHETILKENKSLCTNPNNKRVLFQNGLVTEGTSESTAPMKKMRTNISDVTENCDREGRLLGMCGATEAQQLRPPFAVIFPKSHGVDDLPTQQHVSNTISITSTDVGKSNDQATFLKRNDPRIMVLMQQAELLSSLAAKVNSEDNNQSLDNAWKELQDFLNRNHKSNQLQSELPDTDFHLEGLKELIEDLRSNTFGGHLHWRQQDLHEESSGSSGNSTESTLQSHSAGEKTELPQGEVCSLYQATGVEPQSITLVESDDAGGEDGFLCTRVANVGAGNNANAGGLEGFHTGTIVSQVELLASSAEPKGTDQLVPAISNAEFSSPIKVTPLFRSFGAAIPTPLFSESERNFLLKTFGSASSPPNPSSNHSQPPPCKRSLLQSL</sequence>
<dbReference type="CDD" id="cd00167">
    <property type="entry name" value="SANT"/>
    <property type="match status" value="2"/>
</dbReference>
<dbReference type="GO" id="GO:1902806">
    <property type="term" value="P:regulation of cell cycle G1/S phase transition"/>
    <property type="evidence" value="ECO:0007669"/>
    <property type="project" value="UniProtKB-ARBA"/>
</dbReference>
<dbReference type="GO" id="GO:0050891">
    <property type="term" value="P:multicellular organismal-level water homeostasis"/>
    <property type="evidence" value="ECO:0007669"/>
    <property type="project" value="UniProtKB-ARBA"/>
</dbReference>
<evidence type="ECO:0000256" key="6">
    <source>
        <dbReference type="SAM" id="MobiDB-lite"/>
    </source>
</evidence>
<evidence type="ECO:0000259" key="7">
    <source>
        <dbReference type="PROSITE" id="PS50090"/>
    </source>
</evidence>
<gene>
    <name evidence="9" type="ORF">MKW98_022856</name>
</gene>
<dbReference type="GO" id="GO:0010444">
    <property type="term" value="P:guard mother cell differentiation"/>
    <property type="evidence" value="ECO:0007669"/>
    <property type="project" value="UniProtKB-ARBA"/>
</dbReference>
<dbReference type="GO" id="GO:0009629">
    <property type="term" value="P:response to gravity"/>
    <property type="evidence" value="ECO:0007669"/>
    <property type="project" value="UniProtKB-ARBA"/>
</dbReference>
<reference evidence="9" key="1">
    <citation type="submission" date="2022-04" db="EMBL/GenBank/DDBJ databases">
        <title>A functionally conserved STORR gene fusion in Papaver species that diverged 16.8 million years ago.</title>
        <authorList>
            <person name="Catania T."/>
        </authorList>
    </citation>
    <scope>NUCLEOTIDE SEQUENCE</scope>
    <source>
        <strain evidence="9">S-188037</strain>
    </source>
</reference>
<dbReference type="GO" id="GO:0010235">
    <property type="term" value="P:guard mother cell cytokinesis"/>
    <property type="evidence" value="ECO:0007669"/>
    <property type="project" value="UniProtKB-ARBA"/>
</dbReference>
<accession>A0AAD4TLR4</accession>
<feature type="domain" description="HTH myb-type" evidence="8">
    <location>
        <begin position="68"/>
        <end position="122"/>
    </location>
</feature>
<evidence type="ECO:0000256" key="5">
    <source>
        <dbReference type="ARBA" id="ARBA00063045"/>
    </source>
</evidence>
<dbReference type="GO" id="GO:1902584">
    <property type="term" value="P:positive regulation of response to water deprivation"/>
    <property type="evidence" value="ECO:0007669"/>
    <property type="project" value="UniProtKB-ARBA"/>
</dbReference>
<keyword evidence="2" id="KW-0677">Repeat</keyword>
<dbReference type="Pfam" id="PF13921">
    <property type="entry name" value="Myb_DNA-bind_6"/>
    <property type="match status" value="1"/>
</dbReference>
<dbReference type="FunFam" id="1.10.10.60:FF:000355">
    <property type="entry name" value="Transcription factor MYB124"/>
    <property type="match status" value="1"/>
</dbReference>
<evidence type="ECO:0000313" key="10">
    <source>
        <dbReference type="Proteomes" id="UP001202328"/>
    </source>
</evidence>
<comment type="caution">
    <text evidence="9">The sequence shown here is derived from an EMBL/GenBank/DDBJ whole genome shotgun (WGS) entry which is preliminary data.</text>
</comment>
<dbReference type="SUPFAM" id="SSF46689">
    <property type="entry name" value="Homeodomain-like"/>
    <property type="match status" value="1"/>
</dbReference>
<dbReference type="InterPro" id="IPR001005">
    <property type="entry name" value="SANT/Myb"/>
</dbReference>
<comment type="subcellular location">
    <subcellularLocation>
        <location evidence="1">Nucleus</location>
    </subcellularLocation>
</comment>
<dbReference type="GO" id="GO:0010052">
    <property type="term" value="P:guard cell differentiation"/>
    <property type="evidence" value="ECO:0007669"/>
    <property type="project" value="UniProtKB-ARBA"/>
</dbReference>
<dbReference type="GO" id="GO:0033993">
    <property type="term" value="P:response to lipid"/>
    <property type="evidence" value="ECO:0007669"/>
    <property type="project" value="UniProtKB-ARBA"/>
</dbReference>
<evidence type="ECO:0000256" key="2">
    <source>
        <dbReference type="ARBA" id="ARBA00022737"/>
    </source>
</evidence>
<dbReference type="PANTHER" id="PTHR45614:SF76">
    <property type="entry name" value="TRANSCRIPTION FACTOR MYB124"/>
    <property type="match status" value="1"/>
</dbReference>
<feature type="domain" description="Myb-like" evidence="7">
    <location>
        <begin position="68"/>
        <end position="118"/>
    </location>
</feature>
<keyword evidence="4" id="KW-0539">Nucleus</keyword>
<protein>
    <submittedName>
        <fullName evidence="9">Uncharacterized protein</fullName>
    </submittedName>
</protein>
<dbReference type="Gene3D" id="1.10.10.60">
    <property type="entry name" value="Homeodomain-like"/>
    <property type="match status" value="2"/>
</dbReference>
<dbReference type="GO" id="GO:0010376">
    <property type="term" value="P:stomatal complex formation"/>
    <property type="evidence" value="ECO:0007669"/>
    <property type="project" value="UniProtKB-ARBA"/>
</dbReference>
<proteinExistence type="predicted"/>